<dbReference type="InterPro" id="IPR003759">
    <property type="entry name" value="Cbl-bd_cap"/>
</dbReference>
<keyword evidence="12 21" id="KW-0949">S-adenosyl-L-methionine</keyword>
<dbReference type="InterPro" id="IPR000489">
    <property type="entry name" value="Pterin-binding_dom"/>
</dbReference>
<dbReference type="PIRSF" id="PIRSF000381">
    <property type="entry name" value="MetH"/>
    <property type="match status" value="1"/>
</dbReference>
<evidence type="ECO:0000259" key="27">
    <source>
        <dbReference type="PROSITE" id="PS50974"/>
    </source>
</evidence>
<dbReference type="OrthoDB" id="9803687at2"/>
<dbReference type="InterPro" id="IPR050554">
    <property type="entry name" value="Met_Synthase/Corrinoid"/>
</dbReference>
<keyword evidence="8 21" id="KW-0489">Methyltransferase</keyword>
<dbReference type="NCBIfam" id="NF007024">
    <property type="entry name" value="PRK09490.1"/>
    <property type="match status" value="1"/>
</dbReference>
<evidence type="ECO:0000256" key="17">
    <source>
        <dbReference type="ARBA" id="ARBA00023285"/>
    </source>
</evidence>
<dbReference type="Gene3D" id="3.40.50.280">
    <property type="entry name" value="Cobalamin-binding domain"/>
    <property type="match status" value="1"/>
</dbReference>
<feature type="binding site" evidence="23">
    <location>
        <position position="1172"/>
    </location>
    <ligand>
        <name>S-adenosyl-L-methionine</name>
        <dbReference type="ChEBI" id="CHEBI:59789"/>
    </ligand>
</feature>
<dbReference type="Pfam" id="PF02607">
    <property type="entry name" value="B12-binding_2"/>
    <property type="match status" value="1"/>
</dbReference>
<dbReference type="EC" id="2.1.1.13" evidence="6 20"/>
<dbReference type="Pfam" id="PF02574">
    <property type="entry name" value="S-methyl_trans"/>
    <property type="match status" value="1"/>
</dbReference>
<feature type="domain" description="Hcy-binding" evidence="25">
    <location>
        <begin position="10"/>
        <end position="340"/>
    </location>
</feature>
<keyword evidence="15 21" id="KW-0862">Zinc</keyword>
<evidence type="ECO:0000256" key="18">
    <source>
        <dbReference type="ARBA" id="ARBA00025552"/>
    </source>
</evidence>
<feature type="binding site" evidence="23">
    <location>
        <position position="714"/>
    </location>
    <ligand>
        <name>methylcob(III)alamin</name>
        <dbReference type="ChEBI" id="CHEBI:28115"/>
    </ligand>
</feature>
<evidence type="ECO:0000256" key="2">
    <source>
        <dbReference type="ARBA" id="ARBA00001947"/>
    </source>
</evidence>
<evidence type="ECO:0000256" key="23">
    <source>
        <dbReference type="PIRSR" id="PIRSR000381-2"/>
    </source>
</evidence>
<evidence type="ECO:0000256" key="4">
    <source>
        <dbReference type="ARBA" id="ARBA00005178"/>
    </source>
</evidence>
<evidence type="ECO:0000256" key="21">
    <source>
        <dbReference type="PIRNR" id="PIRNR000381"/>
    </source>
</evidence>
<dbReference type="SUPFAM" id="SSF52242">
    <property type="entry name" value="Cobalamin (vitamin B12)-binding domain"/>
    <property type="match status" value="1"/>
</dbReference>
<comment type="cofactor">
    <cofactor evidence="3 21 22">
        <name>methylcob(III)alamin</name>
        <dbReference type="ChEBI" id="CHEBI:28115"/>
    </cofactor>
</comment>
<dbReference type="SMART" id="SM01018">
    <property type="entry name" value="B12-binding_2"/>
    <property type="match status" value="1"/>
</dbReference>
<evidence type="ECO:0000256" key="6">
    <source>
        <dbReference type="ARBA" id="ARBA00012032"/>
    </source>
</evidence>
<evidence type="ECO:0000256" key="24">
    <source>
        <dbReference type="PROSITE-ProRule" id="PRU00333"/>
    </source>
</evidence>
<evidence type="ECO:0000256" key="22">
    <source>
        <dbReference type="PIRSR" id="PIRSR000381-1"/>
    </source>
</evidence>
<feature type="binding site" evidence="23">
    <location>
        <position position="892"/>
    </location>
    <ligand>
        <name>methylcob(III)alamin</name>
        <dbReference type="ChEBI" id="CHEBI:28115"/>
    </ligand>
</feature>
<dbReference type="Gene3D" id="1.10.1240.10">
    <property type="entry name" value="Methionine synthase domain"/>
    <property type="match status" value="1"/>
</dbReference>
<dbReference type="EMBL" id="LN827929">
    <property type="protein sequence ID" value="CEZ20213.1"/>
    <property type="molecule type" value="Genomic_DNA"/>
</dbReference>
<dbReference type="InterPro" id="IPR036724">
    <property type="entry name" value="Cobalamin-bd_sf"/>
</dbReference>
<dbReference type="Proteomes" id="UP000064007">
    <property type="component" value="Chromosome 1"/>
</dbReference>
<evidence type="ECO:0000259" key="29">
    <source>
        <dbReference type="PROSITE" id="PS51337"/>
    </source>
</evidence>
<evidence type="ECO:0000256" key="13">
    <source>
        <dbReference type="ARBA" id="ARBA00022723"/>
    </source>
</evidence>
<evidence type="ECO:0000256" key="15">
    <source>
        <dbReference type="ARBA" id="ARBA00022833"/>
    </source>
</evidence>
<dbReference type="AlphaFoldDB" id="A0A0D6EY80"/>
<dbReference type="GO" id="GO:0031419">
    <property type="term" value="F:cobalamin binding"/>
    <property type="evidence" value="ECO:0007669"/>
    <property type="project" value="UniProtKB-UniRule"/>
</dbReference>
<dbReference type="PROSITE" id="PS51337">
    <property type="entry name" value="B12_BINDING_NTER"/>
    <property type="match status" value="1"/>
</dbReference>
<feature type="domain" description="Pterin-binding" evidence="26">
    <location>
        <begin position="371"/>
        <end position="632"/>
    </location>
</feature>
<dbReference type="SUPFAM" id="SSF47644">
    <property type="entry name" value="Methionine synthase domain"/>
    <property type="match status" value="1"/>
</dbReference>
<dbReference type="Pfam" id="PF02310">
    <property type="entry name" value="B12-binding"/>
    <property type="match status" value="1"/>
</dbReference>
<dbReference type="InterPro" id="IPR037010">
    <property type="entry name" value="VitB12-dep_Met_synth_activ_sf"/>
</dbReference>
<dbReference type="HOGENOM" id="CLU_004914_2_0_4"/>
<keyword evidence="11 21" id="KW-0808">Transferase</keyword>
<dbReference type="Pfam" id="PF00809">
    <property type="entry name" value="Pterin_bind"/>
    <property type="match status" value="1"/>
</dbReference>
<dbReference type="PROSITE" id="PS51332">
    <property type="entry name" value="B12_BINDING"/>
    <property type="match status" value="1"/>
</dbReference>
<dbReference type="PANTHER" id="PTHR45833:SF1">
    <property type="entry name" value="METHIONINE SYNTHASE"/>
    <property type="match status" value="1"/>
</dbReference>
<dbReference type="FunFam" id="3.40.50.280:FF:000001">
    <property type="entry name" value="Methionine synthase"/>
    <property type="match status" value="1"/>
</dbReference>
<sequence length="1260" mass="140650">MSQDFMTDQEKILRKLLAERILFMDGAMGTMIQQHKLTEEDYRGGSDGRFAKFSAPKGQRELFLKGNNELLSLTQPQIIQSIHEAYLEAGSDIIETNTFGATEIAQDDYSMSDLAYEMNVASAKLARQAVEKFSTQDRPRFVAGAVGPTPKTASISPDVNDPGVRNITFEELKNSYLNQVKALVEGGVDILLVETIFDTLNCKAALFAIETYFEENKLRLPIMLSGTVTDASGRILSGQTVEAFWNSVRHAKPLTIGLNCALGAALMRPYAEELSKIADTYTCIYPNAGLPNPMSDTGFDETPKDTSSLLKDFAMSGFVNIAGGCCGTTPEHIKAIVDEIQNIKPREIPNVESVTRLSGLESFLIRDDSLFVNVGERTNVTGSKVFANLIINEKYDEALSVARQQVENGAQIIDINMDEGMLDALKAMRYFLNLVASEPDIARIPIMIDSSKWEVIEAGLRCVQGKAIVNSISLKEGETEFIRQAQLCQRYGAAVIVMAFDEKGQADTYQRKIEICKHGYDLLTSKIHFLPEDIIFDPNIFAVATGIEEHNNYAVDFINATRWIKENLPHAKISGGVSNVSFSFRGNDAAREAIHTVFLYHAIKAGLSMGIVNAGMMGVYDDLDPELKERVEDVVLNRRLDATDRMIEIAGTLKGGKKEVQTLNWRGTDTEPMSNHKRLEYALVHGITDFILEDTEEARLETIQKEGRPIHVIEGPLMDGMNVVGDLFAQGKMFLPQVVKSARVMKQAVAHLVPFIEEEKKLEEKRTGVVSKPKGKMLIATVKGDVHDIGKNIVSVVLQCNNFEVINMGVMVPCTEILEMAKKENVDIIGLSGLITPSLEEMTHVAKEMQRDPHFRGLKTPLLIGGATTSRAHTAVKIAPHYDGPVIYVPDASRSVAIMQSLLTPEQKDQYILDIEKDYARAREQHANKKGVKLLSLEEARLNKSKLQFDKTYTPKVPKFIGKRAFKNIDLNLIAPYIDWSPFFQTWDLVGFYPAILNDPIVGKSATQVFNEAQTMLTKLINNRALMANGVVAFYPANSVDDDIEIYEDESRTKNLFTYYGLRQQSEKPTVNNEQKPNQCLSDFIAPKSSGIKDYIGVFAVTSGLGMEKYEKEFQTKNDDYSSIMFKSLADRLAEAFAEYMHERVRKDLWGYAAEENLDKEGLVKEAYKGIRPAPGYPSCPDHTVKKDIFTHLRLDEIDMHLTDSFAMTPAASVSGFYFAHPEAQYFSVDKIGDDQLKDMAKRRDVSIEYLKKWLAPNLS</sequence>
<feature type="binding site" evidence="23">
    <location>
        <position position="979"/>
    </location>
    <ligand>
        <name>S-adenosyl-L-methionine</name>
        <dbReference type="ChEBI" id="CHEBI:59789"/>
    </ligand>
</feature>
<feature type="binding site" evidence="22 24">
    <location>
        <position position="260"/>
    </location>
    <ligand>
        <name>Zn(2+)</name>
        <dbReference type="ChEBI" id="CHEBI:29105"/>
    </ligand>
</feature>
<protein>
    <recommendedName>
        <fullName evidence="7 20">Methionine synthase</fullName>
        <ecNumber evidence="6 20">2.1.1.13</ecNumber>
    </recommendedName>
    <alternativeName>
        <fullName evidence="19 21">5-methyltetrahydrofolate--homocysteine methyltransferase</fullName>
    </alternativeName>
</protein>
<feature type="binding site" evidence="22 24">
    <location>
        <position position="325"/>
    </location>
    <ligand>
        <name>Zn(2+)</name>
        <dbReference type="ChEBI" id="CHEBI:29105"/>
    </ligand>
</feature>
<feature type="binding site" description="axial binding residue" evidence="22">
    <location>
        <position position="787"/>
    </location>
    <ligand>
        <name>methylcob(III)alamin</name>
        <dbReference type="ChEBI" id="CHEBI:28115"/>
    </ligand>
    <ligandPart>
        <name>Co</name>
        <dbReference type="ChEBI" id="CHEBI:27638"/>
    </ligandPart>
</feature>
<dbReference type="GO" id="GO:0008705">
    <property type="term" value="F:methionine synthase activity"/>
    <property type="evidence" value="ECO:0007669"/>
    <property type="project" value="UniProtKB-UniRule"/>
</dbReference>
<evidence type="ECO:0000256" key="9">
    <source>
        <dbReference type="ARBA" id="ARBA00022605"/>
    </source>
</evidence>
<evidence type="ECO:0000256" key="7">
    <source>
        <dbReference type="ARBA" id="ARBA00013998"/>
    </source>
</evidence>
<evidence type="ECO:0000259" key="26">
    <source>
        <dbReference type="PROSITE" id="PS50972"/>
    </source>
</evidence>
<evidence type="ECO:0000259" key="25">
    <source>
        <dbReference type="PROSITE" id="PS50970"/>
    </source>
</evidence>
<feature type="binding site" evidence="23">
    <location>
        <begin position="784"/>
        <end position="788"/>
    </location>
    <ligand>
        <name>methylcob(III)alamin</name>
        <dbReference type="ChEBI" id="CHEBI:28115"/>
    </ligand>
</feature>
<keyword evidence="16 21" id="KW-0486">Methionine biosynthesis</keyword>
<dbReference type="PANTHER" id="PTHR45833">
    <property type="entry name" value="METHIONINE SYNTHASE"/>
    <property type="match status" value="1"/>
</dbReference>
<dbReference type="GO" id="GO:0032259">
    <property type="term" value="P:methylation"/>
    <property type="evidence" value="ECO:0007669"/>
    <property type="project" value="UniProtKB-KW"/>
</dbReference>
<keyword evidence="13 21" id="KW-0479">Metal-binding</keyword>
<dbReference type="FunFam" id="3.20.20.20:FF:000002">
    <property type="entry name" value="Methionine synthase"/>
    <property type="match status" value="1"/>
</dbReference>
<gene>
    <name evidence="30" type="primary">metH</name>
    <name evidence="30" type="ORF">BN1208_1333</name>
</gene>
<evidence type="ECO:0000259" key="28">
    <source>
        <dbReference type="PROSITE" id="PS51332"/>
    </source>
</evidence>
<evidence type="ECO:0000256" key="14">
    <source>
        <dbReference type="ARBA" id="ARBA00022737"/>
    </source>
</evidence>
<dbReference type="InterPro" id="IPR006158">
    <property type="entry name" value="Cobalamin-bd"/>
</dbReference>
<keyword evidence="17 21" id="KW-0170">Cobalt</keyword>
<dbReference type="PROSITE" id="PS50974">
    <property type="entry name" value="ADOMET_ACTIVATION"/>
    <property type="match status" value="1"/>
</dbReference>
<comment type="cofactor">
    <cofactor evidence="2 21 24">
        <name>Zn(2+)</name>
        <dbReference type="ChEBI" id="CHEBI:29105"/>
    </cofactor>
</comment>
<evidence type="ECO:0000256" key="10">
    <source>
        <dbReference type="ARBA" id="ARBA00022628"/>
    </source>
</evidence>
<dbReference type="SUPFAM" id="SSF51717">
    <property type="entry name" value="Dihydropteroate synthetase-like"/>
    <property type="match status" value="1"/>
</dbReference>
<dbReference type="STRING" id="1581557.BN1208_1333"/>
<dbReference type="InterPro" id="IPR004223">
    <property type="entry name" value="VitB12-dep_Met_synth_activ_dom"/>
</dbReference>
<evidence type="ECO:0000256" key="8">
    <source>
        <dbReference type="ARBA" id="ARBA00022603"/>
    </source>
</evidence>
<dbReference type="GO" id="GO:0050667">
    <property type="term" value="P:homocysteine metabolic process"/>
    <property type="evidence" value="ECO:0007669"/>
    <property type="project" value="TreeGrafter"/>
</dbReference>
<dbReference type="GO" id="GO:0005829">
    <property type="term" value="C:cytosol"/>
    <property type="evidence" value="ECO:0007669"/>
    <property type="project" value="TreeGrafter"/>
</dbReference>
<dbReference type="KEGG" id="mbat:BN1208_1333"/>
<proteinExistence type="inferred from homology"/>
<dbReference type="GO" id="GO:0046653">
    <property type="term" value="P:tetrahydrofolate metabolic process"/>
    <property type="evidence" value="ECO:0007669"/>
    <property type="project" value="TreeGrafter"/>
</dbReference>
<name>A0A0D6EY80_9PROT</name>
<evidence type="ECO:0000256" key="3">
    <source>
        <dbReference type="ARBA" id="ARBA00001956"/>
    </source>
</evidence>
<feature type="binding site" evidence="23">
    <location>
        <position position="832"/>
    </location>
    <ligand>
        <name>methylcob(III)alamin</name>
        <dbReference type="ChEBI" id="CHEBI:28115"/>
    </ligand>
</feature>
<feature type="binding site" evidence="22 24">
    <location>
        <position position="326"/>
    </location>
    <ligand>
        <name>Zn(2+)</name>
        <dbReference type="ChEBI" id="CHEBI:29105"/>
    </ligand>
</feature>
<feature type="domain" description="B12-binding N-terminal" evidence="29">
    <location>
        <begin position="666"/>
        <end position="764"/>
    </location>
</feature>
<dbReference type="CDD" id="cd00740">
    <property type="entry name" value="MeTr"/>
    <property type="match status" value="1"/>
</dbReference>
<feature type="binding site" evidence="23">
    <location>
        <begin position="1226"/>
        <end position="1227"/>
    </location>
    <ligand>
        <name>S-adenosyl-L-methionine</name>
        <dbReference type="ChEBI" id="CHEBI:59789"/>
    </ligand>
</feature>
<comment type="similarity">
    <text evidence="5">Belongs to the vitamin-B12 dependent methionine synthase family.</text>
</comment>
<dbReference type="NCBIfam" id="TIGR02082">
    <property type="entry name" value="metH"/>
    <property type="match status" value="1"/>
</dbReference>
<reference evidence="31" key="1">
    <citation type="submission" date="2014-12" db="EMBL/GenBank/DDBJ databases">
        <authorList>
            <person name="Salcher M.M."/>
        </authorList>
    </citation>
    <scope>NUCLEOTIDE SEQUENCE [LARGE SCALE GENOMIC DNA]</scope>
    <source>
        <strain evidence="31">MMS-10A-171</strain>
    </source>
</reference>
<dbReference type="SUPFAM" id="SSF82282">
    <property type="entry name" value="Homocysteine S-methyltransferase"/>
    <property type="match status" value="1"/>
</dbReference>
<organism evidence="30 31">
    <name type="scientific">Candidatus Methylopumilus planktonicus</name>
    <dbReference type="NCBI Taxonomy" id="1581557"/>
    <lineage>
        <taxon>Bacteria</taxon>
        <taxon>Pseudomonadati</taxon>
        <taxon>Pseudomonadota</taxon>
        <taxon>Betaproteobacteria</taxon>
        <taxon>Nitrosomonadales</taxon>
        <taxon>Methylophilaceae</taxon>
        <taxon>Candidatus Methylopumilus</taxon>
    </lineage>
</organism>
<dbReference type="InterPro" id="IPR033706">
    <property type="entry name" value="Met_synthase_B12-bd"/>
</dbReference>
<dbReference type="SUPFAM" id="SSF56507">
    <property type="entry name" value="Methionine synthase activation domain-like"/>
    <property type="match status" value="1"/>
</dbReference>
<evidence type="ECO:0000256" key="11">
    <source>
        <dbReference type="ARBA" id="ARBA00022679"/>
    </source>
</evidence>
<comment type="catalytic activity">
    <reaction evidence="1 21">
        <text>(6S)-5-methyl-5,6,7,8-tetrahydrofolate + L-homocysteine = (6S)-5,6,7,8-tetrahydrofolate + L-methionine</text>
        <dbReference type="Rhea" id="RHEA:11172"/>
        <dbReference type="ChEBI" id="CHEBI:18608"/>
        <dbReference type="ChEBI" id="CHEBI:57453"/>
        <dbReference type="ChEBI" id="CHEBI:57844"/>
        <dbReference type="ChEBI" id="CHEBI:58199"/>
        <dbReference type="EC" id="2.1.1.13"/>
    </reaction>
</comment>
<comment type="domain">
    <text evidence="21">Modular enzyme with four functionally distinct domains. The isolated Hcy-binding domain catalyzes methyl transfer from free methylcobalamin to homocysteine. The Hcy-binding domain in association with the pterin-binding domain catalyzes the methylation of cob(I)alamin by methyltetrahydrofolate and the methylation of homocysteine. The B12-binding domain binds the cofactor. The AdoMet activation domain binds S-adenosyl-L-methionine. Under aerobic conditions cob(I)alamin can be converted to inactive cob(II)alamin. Reductive methylation by S-adenosyl-L-methionine and flavodoxin regenerates methylcobalamin.</text>
</comment>
<dbReference type="InterPro" id="IPR036589">
    <property type="entry name" value="HCY_dom_sf"/>
</dbReference>
<dbReference type="InterPro" id="IPR011005">
    <property type="entry name" value="Dihydropteroate_synth-like_sf"/>
</dbReference>
<dbReference type="FunFam" id="1.10.1240.10:FF:000001">
    <property type="entry name" value="Methionine synthase"/>
    <property type="match status" value="1"/>
</dbReference>
<evidence type="ECO:0000256" key="1">
    <source>
        <dbReference type="ARBA" id="ARBA00001700"/>
    </source>
</evidence>
<dbReference type="GO" id="GO:0008270">
    <property type="term" value="F:zinc ion binding"/>
    <property type="evidence" value="ECO:0007669"/>
    <property type="project" value="UniProtKB-UniRule"/>
</dbReference>
<feature type="domain" description="B12-binding" evidence="28">
    <location>
        <begin position="774"/>
        <end position="913"/>
    </location>
</feature>
<keyword evidence="9 21" id="KW-0028">Amino-acid biosynthesis</keyword>
<dbReference type="UniPathway" id="UPA00051">
    <property type="reaction ID" value="UER00081"/>
</dbReference>
<dbReference type="CDD" id="cd02069">
    <property type="entry name" value="methionine_synthase_B12_BD"/>
    <property type="match status" value="1"/>
</dbReference>
<comment type="pathway">
    <text evidence="4 21">Amino-acid biosynthesis; L-methionine biosynthesis via de novo pathway; L-methionine from L-homocysteine (MetH route): step 1/1.</text>
</comment>
<comment type="function">
    <text evidence="18 21">Catalyzes the transfer of a methyl group from methyl-cobalamin to homocysteine, yielding enzyme-bound cob(I)alamin and methionine. Subsequently, remethylates the cofactor using methyltetrahydrofolate.</text>
</comment>
<dbReference type="FunFam" id="3.20.20.330:FF:000001">
    <property type="entry name" value="Methionine synthase"/>
    <property type="match status" value="1"/>
</dbReference>
<evidence type="ECO:0000256" key="5">
    <source>
        <dbReference type="ARBA" id="ARBA00010398"/>
    </source>
</evidence>
<feature type="domain" description="AdoMet activation" evidence="27">
    <location>
        <begin position="928"/>
        <end position="1260"/>
    </location>
</feature>
<dbReference type="PROSITE" id="PS50970">
    <property type="entry name" value="HCY"/>
    <property type="match status" value="1"/>
</dbReference>
<keyword evidence="10 21" id="KW-0846">Cobalamin</keyword>
<dbReference type="InterPro" id="IPR036594">
    <property type="entry name" value="Meth_synthase_dom"/>
</dbReference>
<evidence type="ECO:0000256" key="20">
    <source>
        <dbReference type="NCBIfam" id="TIGR02082"/>
    </source>
</evidence>
<dbReference type="InterPro" id="IPR011822">
    <property type="entry name" value="MetH"/>
</dbReference>
<evidence type="ECO:0000256" key="12">
    <source>
        <dbReference type="ARBA" id="ARBA00022691"/>
    </source>
</evidence>
<accession>A0A0D6EY80</accession>
<evidence type="ECO:0000256" key="19">
    <source>
        <dbReference type="ARBA" id="ARBA00031040"/>
    </source>
</evidence>
<dbReference type="Gene3D" id="3.20.20.330">
    <property type="entry name" value="Homocysteine-binding-like domain"/>
    <property type="match status" value="1"/>
</dbReference>
<evidence type="ECO:0000313" key="31">
    <source>
        <dbReference type="Proteomes" id="UP000064007"/>
    </source>
</evidence>
<evidence type="ECO:0000256" key="16">
    <source>
        <dbReference type="ARBA" id="ARBA00023167"/>
    </source>
</evidence>
<dbReference type="Pfam" id="PF02965">
    <property type="entry name" value="Met_synt_B12"/>
    <property type="match status" value="1"/>
</dbReference>
<keyword evidence="14" id="KW-0677">Repeat</keyword>
<evidence type="ECO:0000313" key="30">
    <source>
        <dbReference type="EMBL" id="CEZ20213.1"/>
    </source>
</evidence>
<dbReference type="Gene3D" id="3.20.20.20">
    <property type="entry name" value="Dihydropteroate synthase-like"/>
    <property type="match status" value="1"/>
</dbReference>
<dbReference type="Gene3D" id="3.10.196.10">
    <property type="entry name" value="Vitamin B12-dependent methionine synthase, activation domain"/>
    <property type="match status" value="1"/>
</dbReference>
<feature type="binding site" evidence="23">
    <location>
        <position position="836"/>
    </location>
    <ligand>
        <name>methylcob(III)alamin</name>
        <dbReference type="ChEBI" id="CHEBI:28115"/>
    </ligand>
</feature>
<keyword evidence="31" id="KW-1185">Reference proteome</keyword>
<dbReference type="PROSITE" id="PS50972">
    <property type="entry name" value="PTERIN_BINDING"/>
    <property type="match status" value="1"/>
</dbReference>
<dbReference type="Gene3D" id="1.10.288.10">
    <property type="entry name" value="Cobalamin-dependent Methionine Synthase, domain 2"/>
    <property type="match status" value="1"/>
</dbReference>
<dbReference type="InterPro" id="IPR003726">
    <property type="entry name" value="HCY_dom"/>
</dbReference>